<name>A0ABR4SZS5_9ACTN</name>
<protein>
    <recommendedName>
        <fullName evidence="3">Regulatory protein</fullName>
    </recommendedName>
</protein>
<dbReference type="Proteomes" id="UP000027632">
    <property type="component" value="Unassembled WGS sequence"/>
</dbReference>
<comment type="caution">
    <text evidence="1">The sequence shown here is derived from an EMBL/GenBank/DDBJ whole genome shotgun (WGS) entry which is preliminary data.</text>
</comment>
<accession>A0ABR4SZS5</accession>
<evidence type="ECO:0000313" key="1">
    <source>
        <dbReference type="EMBL" id="KEG40566.1"/>
    </source>
</evidence>
<proteinExistence type="predicted"/>
<organism evidence="1 2">
    <name type="scientific">Streptomyces griseorubens</name>
    <dbReference type="NCBI Taxonomy" id="66897"/>
    <lineage>
        <taxon>Bacteria</taxon>
        <taxon>Bacillati</taxon>
        <taxon>Actinomycetota</taxon>
        <taxon>Actinomycetes</taxon>
        <taxon>Kitasatosporales</taxon>
        <taxon>Streptomycetaceae</taxon>
        <taxon>Streptomyces</taxon>
        <taxon>Streptomyces althioticus group</taxon>
    </lineage>
</organism>
<keyword evidence="2" id="KW-1185">Reference proteome</keyword>
<sequence>MGRNLIVIVFPRLLSDLLDEMDGPRAGHLALDFAWHVLDLEREGIEEPVLSACLEYIEAAHEAIDLGEAVPRLLEVRERLDAVAERRVSNMFFLAGEAQFTVDAARVGVGLMLDKAYERGPFSHPSCLSVARQLQAEVGRWAVQHSEGGADERLVARRARWEEARWQVLHILRTEPNPHSDAG</sequence>
<evidence type="ECO:0000313" key="2">
    <source>
        <dbReference type="Proteomes" id="UP000027632"/>
    </source>
</evidence>
<gene>
    <name evidence="1" type="ORF">DJ64_08445</name>
</gene>
<evidence type="ECO:0008006" key="3">
    <source>
        <dbReference type="Google" id="ProtNLM"/>
    </source>
</evidence>
<dbReference type="EMBL" id="JJMG01000149">
    <property type="protein sequence ID" value="KEG40566.1"/>
    <property type="molecule type" value="Genomic_DNA"/>
</dbReference>
<reference evidence="1 2" key="1">
    <citation type="submission" date="2014-04" db="EMBL/GenBank/DDBJ databases">
        <title>Draft genome sequence of the novel Streptomyces griseorubens JSD-1 playing a role in carbon and nitrogen cycle.</title>
        <authorList>
            <consortium name="Shanghai Jiao Tong University"/>
            <person name="Feng H."/>
            <person name="Sun Y."/>
            <person name="Zhi Y."/>
            <person name="Mao L."/>
            <person name="Luo Y."/>
            <person name="Wei X."/>
            <person name="Zhou P."/>
        </authorList>
    </citation>
    <scope>NUCLEOTIDE SEQUENCE [LARGE SCALE GENOMIC DNA]</scope>
    <source>
        <strain evidence="1 2">JSD-1</strain>
    </source>
</reference>